<dbReference type="Proteomes" id="UP001259832">
    <property type="component" value="Unassembled WGS sequence"/>
</dbReference>
<keyword evidence="2" id="KW-1185">Reference proteome</keyword>
<reference evidence="1" key="1">
    <citation type="submission" date="2023-08" db="EMBL/GenBank/DDBJ databases">
        <title>Reference Genome Resource for the Citrus Pathogen Phytophthora citrophthora.</title>
        <authorList>
            <person name="Moller H."/>
            <person name="Coetzee B."/>
            <person name="Rose L.J."/>
            <person name="Van Niekerk J.M."/>
        </authorList>
    </citation>
    <scope>NUCLEOTIDE SEQUENCE</scope>
    <source>
        <strain evidence="1">STE-U-9442</strain>
    </source>
</reference>
<accession>A0AAD9LU60</accession>
<protein>
    <submittedName>
        <fullName evidence="1">Uncharacterized protein</fullName>
    </submittedName>
</protein>
<name>A0AAD9LU60_9STRA</name>
<proteinExistence type="predicted"/>
<dbReference type="AlphaFoldDB" id="A0AAD9LU60"/>
<dbReference type="EMBL" id="JASMQC010000002">
    <property type="protein sequence ID" value="KAK1947092.1"/>
    <property type="molecule type" value="Genomic_DNA"/>
</dbReference>
<comment type="caution">
    <text evidence="1">The sequence shown here is derived from an EMBL/GenBank/DDBJ whole genome shotgun (WGS) entry which is preliminary data.</text>
</comment>
<sequence length="88" mass="9934">MNEEQLDDWMRDDWPLEEWHQGEELPAGPGQLEGTNAFAEQFELVLRMDETGNRIAGALQAFMRALEIGRNNAAIAEVANAEYPNAMQ</sequence>
<gene>
    <name evidence="1" type="ORF">P3T76_001102</name>
</gene>
<organism evidence="1 2">
    <name type="scientific">Phytophthora citrophthora</name>
    <dbReference type="NCBI Taxonomy" id="4793"/>
    <lineage>
        <taxon>Eukaryota</taxon>
        <taxon>Sar</taxon>
        <taxon>Stramenopiles</taxon>
        <taxon>Oomycota</taxon>
        <taxon>Peronosporomycetes</taxon>
        <taxon>Peronosporales</taxon>
        <taxon>Peronosporaceae</taxon>
        <taxon>Phytophthora</taxon>
    </lineage>
</organism>
<evidence type="ECO:0000313" key="1">
    <source>
        <dbReference type="EMBL" id="KAK1947092.1"/>
    </source>
</evidence>
<evidence type="ECO:0000313" key="2">
    <source>
        <dbReference type="Proteomes" id="UP001259832"/>
    </source>
</evidence>